<dbReference type="InterPro" id="IPR054353">
    <property type="entry name" value="IstA-like_C"/>
</dbReference>
<comment type="caution">
    <text evidence="2">The sequence shown here is derived from an EMBL/GenBank/DDBJ whole genome shotgun (WGS) entry which is preliminary data.</text>
</comment>
<dbReference type="Pfam" id="PF22483">
    <property type="entry name" value="Mu-transpos_C_2"/>
    <property type="match status" value="1"/>
</dbReference>
<dbReference type="EMBL" id="WMZR01000051">
    <property type="protein sequence ID" value="MTS53262.1"/>
    <property type="molecule type" value="Genomic_DNA"/>
</dbReference>
<feature type="domain" description="Transposase for insertion sequence element IS21-like C-terminal" evidence="1">
    <location>
        <begin position="304"/>
        <end position="376"/>
    </location>
</feature>
<dbReference type="NCBIfam" id="NF033546">
    <property type="entry name" value="transpos_IS21"/>
    <property type="match status" value="1"/>
</dbReference>
<organism evidence="2 3">
    <name type="scientific">Ruthenibacterium lactatiformans</name>
    <dbReference type="NCBI Taxonomy" id="1550024"/>
    <lineage>
        <taxon>Bacteria</taxon>
        <taxon>Bacillati</taxon>
        <taxon>Bacillota</taxon>
        <taxon>Clostridia</taxon>
        <taxon>Eubacteriales</taxon>
        <taxon>Oscillospiraceae</taxon>
        <taxon>Ruthenibacterium</taxon>
    </lineage>
</organism>
<dbReference type="AlphaFoldDB" id="A0A6I3QS78"/>
<dbReference type="PANTHER" id="PTHR35004">
    <property type="entry name" value="TRANSPOSASE RV3428C-RELATED"/>
    <property type="match status" value="1"/>
</dbReference>
<reference evidence="2 3" key="1">
    <citation type="journal article" date="2019" name="Nat. Med.">
        <title>A library of human gut bacterial isolates paired with longitudinal multiomics data enables mechanistic microbiome research.</title>
        <authorList>
            <person name="Poyet M."/>
            <person name="Groussin M."/>
            <person name="Gibbons S.M."/>
            <person name="Avila-Pacheco J."/>
            <person name="Jiang X."/>
            <person name="Kearney S.M."/>
            <person name="Perrotta A.R."/>
            <person name="Berdy B."/>
            <person name="Zhao S."/>
            <person name="Lieberman T.D."/>
            <person name="Swanson P.K."/>
            <person name="Smith M."/>
            <person name="Roesemann S."/>
            <person name="Alexander J.E."/>
            <person name="Rich S.A."/>
            <person name="Livny J."/>
            <person name="Vlamakis H."/>
            <person name="Clish C."/>
            <person name="Bullock K."/>
            <person name="Deik A."/>
            <person name="Scott J."/>
            <person name="Pierce K.A."/>
            <person name="Xavier R.J."/>
            <person name="Alm E.J."/>
        </authorList>
    </citation>
    <scope>NUCLEOTIDE SEQUENCE [LARGE SCALE GENOMIC DNA]</scope>
    <source>
        <strain evidence="2 3">BIOML-A7</strain>
    </source>
</reference>
<accession>A0A6I3QS78</accession>
<evidence type="ECO:0000259" key="1">
    <source>
        <dbReference type="Pfam" id="PF22483"/>
    </source>
</evidence>
<sequence length="497" mass="57269">MAQIKYIKDLFENEEASLREISRITGHSFGTVRKYAYQENWSEDNLPDVEPQSYPVLRDYIPIIDKWLEEDRKAPRKQRHTVIRIYHRLRDEQGFTGCYSTVKKYVRKKKFVMKTLSAGYLPLDHPKGWGQVDFGLAEAEWAATGERFPFYALTISFPGSNHGVTQAFPSQNQECLLEGMKRIFERIGGVPPRLRFDNMTTAVAQVLKDGERVLTDGFTRFMLHYRFQADFCNPASGNEKGNVENKVGYNRRNAFVPVPVIASFDEFNERLWEWCEKDADRLHYKYKVPIQELWDEDKAALLELPQYPFSVFRYTTLTVSKTGFATIETNRYGLSPTLAGEKVQAKIFYDHVEFYHDHSPVGRFPRSYKTNDEIYDWTQYVSTLCKKPGAIEHTRFFHQMPQRWQDYLSATKGKERKSALQLLSEIVADGNSEFCDVALELAAANGRADVDSLRQCYYMTAKKAHRPAPLKLSSGPLLNYNPNLSAYDGLIGGEAHG</sequence>
<dbReference type="Proteomes" id="UP000449193">
    <property type="component" value="Unassembled WGS sequence"/>
</dbReference>
<dbReference type="RefSeq" id="WP_155201939.1">
    <property type="nucleotide sequence ID" value="NZ_WMZL01000059.1"/>
</dbReference>
<evidence type="ECO:0000313" key="3">
    <source>
        <dbReference type="Proteomes" id="UP000449193"/>
    </source>
</evidence>
<proteinExistence type="predicted"/>
<evidence type="ECO:0000313" key="2">
    <source>
        <dbReference type="EMBL" id="MTS53262.1"/>
    </source>
</evidence>
<name>A0A6I3QS78_9FIRM</name>
<protein>
    <submittedName>
        <fullName evidence="2">IS21 family transposase</fullName>
    </submittedName>
</protein>
<dbReference type="PANTHER" id="PTHR35004:SF7">
    <property type="entry name" value="INTEGRASE PROTEIN"/>
    <property type="match status" value="1"/>
</dbReference>
<gene>
    <name evidence="2" type="ORF">GMD52_17300</name>
</gene>